<name>A0A9W8CI52_9FUNG</name>
<dbReference type="AlphaFoldDB" id="A0A9W8CI52"/>
<sequence>MTKSCDSDKQETDAPATPLPISMNQSYGRQLPAALLVVHDKTPKMRILYVSSNIRQVMKYEPAEVVGQPSYQYVTGSSKSSFKRIFGSEATSRVLVSSVQANDGEGTPVIFRIIHFNCDNMGFNVSISCPHMQPPVMPTIRALTRKIGLICACLVLETGSREGPRVLFASRSFSRIVGVETDEVQGLGFLTLVAPRDVTRASEFLEKVFVSMDVLVEQLAFVVGEREIVVEVMAAGSSEGAMLLCQMKAPDRTCDDEEGYLSLEDIISSDPETSDCADDMWRSLL</sequence>
<dbReference type="Gene3D" id="3.30.450.20">
    <property type="entry name" value="PAS domain"/>
    <property type="match status" value="1"/>
</dbReference>
<reference evidence="3" key="1">
    <citation type="submission" date="2022-07" db="EMBL/GenBank/DDBJ databases">
        <title>Phylogenomic reconstructions and comparative analyses of Kickxellomycotina fungi.</title>
        <authorList>
            <person name="Reynolds N.K."/>
            <person name="Stajich J.E."/>
            <person name="Barry K."/>
            <person name="Grigoriev I.V."/>
            <person name="Crous P."/>
            <person name="Smith M.E."/>
        </authorList>
    </citation>
    <scope>NUCLEOTIDE SEQUENCE</scope>
    <source>
        <strain evidence="3">NBRC 105413</strain>
    </source>
</reference>
<dbReference type="InterPro" id="IPR000014">
    <property type="entry name" value="PAS"/>
</dbReference>
<accession>A0A9W8CI52</accession>
<dbReference type="Proteomes" id="UP001145021">
    <property type="component" value="Unassembled WGS sequence"/>
</dbReference>
<dbReference type="Pfam" id="PF13426">
    <property type="entry name" value="PAS_9"/>
    <property type="match status" value="2"/>
</dbReference>
<evidence type="ECO:0000256" key="1">
    <source>
        <dbReference type="SAM" id="MobiDB-lite"/>
    </source>
</evidence>
<organism evidence="3 4">
    <name type="scientific">Coemansia asiatica</name>
    <dbReference type="NCBI Taxonomy" id="1052880"/>
    <lineage>
        <taxon>Eukaryota</taxon>
        <taxon>Fungi</taxon>
        <taxon>Fungi incertae sedis</taxon>
        <taxon>Zoopagomycota</taxon>
        <taxon>Kickxellomycotina</taxon>
        <taxon>Kickxellomycetes</taxon>
        <taxon>Kickxellales</taxon>
        <taxon>Kickxellaceae</taxon>
        <taxon>Coemansia</taxon>
    </lineage>
</organism>
<proteinExistence type="predicted"/>
<feature type="domain" description="PAS" evidence="2">
    <location>
        <begin position="162"/>
        <end position="212"/>
    </location>
</feature>
<dbReference type="PROSITE" id="PS50112">
    <property type="entry name" value="PAS"/>
    <property type="match status" value="1"/>
</dbReference>
<gene>
    <name evidence="3" type="ORF">LPJ64_003516</name>
</gene>
<feature type="compositionally biased region" description="Basic and acidic residues" evidence="1">
    <location>
        <begin position="1"/>
        <end position="12"/>
    </location>
</feature>
<keyword evidence="4" id="KW-1185">Reference proteome</keyword>
<feature type="region of interest" description="Disordered" evidence="1">
    <location>
        <begin position="1"/>
        <end position="22"/>
    </location>
</feature>
<evidence type="ECO:0000313" key="4">
    <source>
        <dbReference type="Proteomes" id="UP001145021"/>
    </source>
</evidence>
<evidence type="ECO:0000313" key="3">
    <source>
        <dbReference type="EMBL" id="KAJ1644857.1"/>
    </source>
</evidence>
<dbReference type="SMART" id="SM00091">
    <property type="entry name" value="PAS"/>
    <property type="match status" value="2"/>
</dbReference>
<comment type="caution">
    <text evidence="3">The sequence shown here is derived from an EMBL/GenBank/DDBJ whole genome shotgun (WGS) entry which is preliminary data.</text>
</comment>
<dbReference type="EMBL" id="JANBOH010000138">
    <property type="protein sequence ID" value="KAJ1644857.1"/>
    <property type="molecule type" value="Genomic_DNA"/>
</dbReference>
<protein>
    <recommendedName>
        <fullName evidence="2">PAS domain-containing protein</fullName>
    </recommendedName>
</protein>
<dbReference type="InterPro" id="IPR035965">
    <property type="entry name" value="PAS-like_dom_sf"/>
</dbReference>
<evidence type="ECO:0000259" key="2">
    <source>
        <dbReference type="PROSITE" id="PS50112"/>
    </source>
</evidence>
<dbReference type="CDD" id="cd00130">
    <property type="entry name" value="PAS"/>
    <property type="match status" value="1"/>
</dbReference>
<dbReference type="SUPFAM" id="SSF55785">
    <property type="entry name" value="PYP-like sensor domain (PAS domain)"/>
    <property type="match status" value="2"/>
</dbReference>